<accession>A0A1V0SCB0</accession>
<keyword evidence="1" id="KW-1133">Transmembrane helix</keyword>
<proteinExistence type="predicted"/>
<name>A0A1V0SCB0_9VIRU</name>
<keyword evidence="1" id="KW-0472">Membrane</keyword>
<dbReference type="EMBL" id="KY684084">
    <property type="protein sequence ID" value="ARF09346.1"/>
    <property type="molecule type" value="Genomic_DNA"/>
</dbReference>
<protein>
    <submittedName>
        <fullName evidence="2">Uncharacterized protein</fullName>
    </submittedName>
</protein>
<evidence type="ECO:0000256" key="1">
    <source>
        <dbReference type="SAM" id="Phobius"/>
    </source>
</evidence>
<evidence type="ECO:0000313" key="2">
    <source>
        <dbReference type="EMBL" id="ARF09346.1"/>
    </source>
</evidence>
<reference evidence="2" key="1">
    <citation type="journal article" date="2017" name="Science">
        <title>Giant viruses with an expanded complement of translation system components.</title>
        <authorList>
            <person name="Schulz F."/>
            <person name="Yutin N."/>
            <person name="Ivanova N.N."/>
            <person name="Ortega D.R."/>
            <person name="Lee T.K."/>
            <person name="Vierheilig J."/>
            <person name="Daims H."/>
            <person name="Horn M."/>
            <person name="Wagner M."/>
            <person name="Jensen G.J."/>
            <person name="Kyrpides N.C."/>
            <person name="Koonin E.V."/>
            <person name="Woyke T."/>
        </authorList>
    </citation>
    <scope>NUCLEOTIDE SEQUENCE</scope>
    <source>
        <strain evidence="2">CTV1</strain>
    </source>
</reference>
<feature type="transmembrane region" description="Helical" evidence="1">
    <location>
        <begin position="198"/>
        <end position="216"/>
    </location>
</feature>
<gene>
    <name evidence="2" type="ORF">Catovirus_2_295</name>
</gene>
<organism evidence="2">
    <name type="scientific">Catovirus CTV1</name>
    <dbReference type="NCBI Taxonomy" id="1977631"/>
    <lineage>
        <taxon>Viruses</taxon>
        <taxon>Varidnaviria</taxon>
        <taxon>Bamfordvirae</taxon>
        <taxon>Nucleocytoviricota</taxon>
        <taxon>Megaviricetes</taxon>
        <taxon>Imitervirales</taxon>
        <taxon>Mimiviridae</taxon>
        <taxon>Klosneuvirinae</taxon>
        <taxon>Catovirus</taxon>
    </lineage>
</organism>
<sequence length="221" mass="25566">MTSYSNINDAFNITEYDELDKMARELNNKKIYGDKYSKYIGDDFPKDNKFHFFSAQGNLIDDHSNDYNNSYLSPTEDSIKIQNTDKSTISHIEQDSKDSFILSLQNQNKQKKNVDKLLNIIKSSHHDDSSSSDNIDGVMQHIKNCNKCKKKLKNFINDNNHVFPSNKKLNHLHDSDFEKKNIKQDSSLDIFESDTKNIIIAILVGIGIIFILDIFWRSGNY</sequence>
<keyword evidence="1" id="KW-0812">Transmembrane</keyword>